<dbReference type="SUPFAM" id="SSF55073">
    <property type="entry name" value="Nucleotide cyclase"/>
    <property type="match status" value="1"/>
</dbReference>
<dbReference type="CDD" id="cd01949">
    <property type="entry name" value="GGDEF"/>
    <property type="match status" value="1"/>
</dbReference>
<sequence>MKRIDFLKKKIFFGVIPIFIILFALLFILMKTFILEKPVNNKIIAKNIFKRTMIVVADIDYEPYSFISEQGCPSGHDIELVNALANKMEYNLEIRLMKWKDCIETVIAGRADMILGLDYKPKDFPELALSAAISSDPFVCFGKKHYKSIHELHEKKLASLENSGCKSEFLEPYELVENTKEYGTYTEVLQSVISGENDYALVRYSVGRRILAKQGIHSVSAVGPKMTNTSMCIGVSRKSSISIEEVNKNLRELMHNGVVEELSKKWLGHYVELIEFKDFIKEYWYIGFIAVSLILLYLAFSMLYFYRKKSEIILNKNESMKRVQEYQNFMIDATQGLYENIYELDITHNCAGSDETKRYFERLGMSGDISYDEALSEIARQQIKDEFVQGYLDTFNTKNVIKSFKEGINNLSYDFMITANGKDYYWLRISARIFYWKYDNSVRMLTFRENIDKRKRMEFEAKMDVLTGLYNKKSLEALIKKRLKDERNENKECAFIIIDVDHFKLANDYWGHAFGDKVLLKIAEKIKNYFRNTDILGRFGGDEFVVFVQDFSSAEWLKRKLNGLNEILIEELKSEGKTCKISASIGAAVYPKTAALYENMFEKADKELYKVKRSGRNGNSIFIYKEKEKQEII</sequence>
<dbReference type="InterPro" id="IPR029787">
    <property type="entry name" value="Nucleotide_cyclase"/>
</dbReference>
<gene>
    <name evidence="3" type="primary">adrA_2</name>
    <name evidence="3" type="ORF">NCTC12112_03206</name>
</gene>
<dbReference type="GO" id="GO:0052621">
    <property type="term" value="F:diguanylate cyclase activity"/>
    <property type="evidence" value="ECO:0007669"/>
    <property type="project" value="UniProtKB-EC"/>
</dbReference>
<dbReference type="SMART" id="SM00062">
    <property type="entry name" value="PBPb"/>
    <property type="match status" value="1"/>
</dbReference>
<dbReference type="PANTHER" id="PTHR46663">
    <property type="entry name" value="DIGUANYLATE CYCLASE DGCT-RELATED"/>
    <property type="match status" value="1"/>
</dbReference>
<dbReference type="EMBL" id="LS483487">
    <property type="protein sequence ID" value="SQJ16141.1"/>
    <property type="molecule type" value="Genomic_DNA"/>
</dbReference>
<dbReference type="NCBIfam" id="TIGR00254">
    <property type="entry name" value="GGDEF"/>
    <property type="match status" value="1"/>
</dbReference>
<reference evidence="3 4" key="1">
    <citation type="submission" date="2018-06" db="EMBL/GenBank/DDBJ databases">
        <authorList>
            <consortium name="Pathogen Informatics"/>
            <person name="Doyle S."/>
        </authorList>
    </citation>
    <scope>NUCLEOTIDE SEQUENCE [LARGE SCALE GENOMIC DNA]</scope>
    <source>
        <strain evidence="3 4">NCTC12112</strain>
    </source>
</reference>
<dbReference type="InterPro" id="IPR052163">
    <property type="entry name" value="DGC-Regulatory_Protein"/>
</dbReference>
<dbReference type="Gene3D" id="3.30.70.270">
    <property type="match status" value="1"/>
</dbReference>
<proteinExistence type="predicted"/>
<dbReference type="Gene3D" id="3.40.190.10">
    <property type="entry name" value="Periplasmic binding protein-like II"/>
    <property type="match status" value="2"/>
</dbReference>
<keyword evidence="1" id="KW-1133">Transmembrane helix</keyword>
<protein>
    <submittedName>
        <fullName evidence="3">Probable diguanylate cyclase AdrA</fullName>
        <ecNumber evidence="3">2.7.7.65</ecNumber>
    </submittedName>
</protein>
<dbReference type="InterPro" id="IPR043128">
    <property type="entry name" value="Rev_trsase/Diguanyl_cyclase"/>
</dbReference>
<name>A0AAX2JF12_9FUSO</name>
<dbReference type="EC" id="2.7.7.65" evidence="3"/>
<dbReference type="Proteomes" id="UP000249008">
    <property type="component" value="Chromosome 1"/>
</dbReference>
<evidence type="ECO:0000313" key="4">
    <source>
        <dbReference type="Proteomes" id="UP000249008"/>
    </source>
</evidence>
<dbReference type="InterPro" id="IPR000160">
    <property type="entry name" value="GGDEF_dom"/>
</dbReference>
<evidence type="ECO:0000256" key="1">
    <source>
        <dbReference type="SAM" id="Phobius"/>
    </source>
</evidence>
<keyword evidence="1" id="KW-0472">Membrane</keyword>
<organism evidence="3 4">
    <name type="scientific">Fusobacterium ulcerans</name>
    <dbReference type="NCBI Taxonomy" id="861"/>
    <lineage>
        <taxon>Bacteria</taxon>
        <taxon>Fusobacteriati</taxon>
        <taxon>Fusobacteriota</taxon>
        <taxon>Fusobacteriia</taxon>
        <taxon>Fusobacteriales</taxon>
        <taxon>Fusobacteriaceae</taxon>
        <taxon>Fusobacterium</taxon>
    </lineage>
</organism>
<keyword evidence="1" id="KW-0812">Transmembrane</keyword>
<dbReference type="SMART" id="SM00267">
    <property type="entry name" value="GGDEF"/>
    <property type="match status" value="1"/>
</dbReference>
<dbReference type="PROSITE" id="PS50887">
    <property type="entry name" value="GGDEF"/>
    <property type="match status" value="1"/>
</dbReference>
<feature type="domain" description="GGDEF" evidence="2">
    <location>
        <begin position="491"/>
        <end position="624"/>
    </location>
</feature>
<dbReference type="RefSeq" id="WP_005982405.1">
    <property type="nucleotide sequence ID" value="NZ_CABKNW010000007.1"/>
</dbReference>
<dbReference type="Pfam" id="PF00497">
    <property type="entry name" value="SBP_bac_3"/>
    <property type="match status" value="1"/>
</dbReference>
<evidence type="ECO:0000313" key="3">
    <source>
        <dbReference type="EMBL" id="SQJ16141.1"/>
    </source>
</evidence>
<dbReference type="PANTHER" id="PTHR46663:SF2">
    <property type="entry name" value="GGDEF DOMAIN-CONTAINING PROTEIN"/>
    <property type="match status" value="1"/>
</dbReference>
<keyword evidence="3" id="KW-0548">Nucleotidyltransferase</keyword>
<dbReference type="KEGG" id="ful:C4N20_06575"/>
<accession>A0AAX2JF12</accession>
<dbReference type="InterPro" id="IPR001638">
    <property type="entry name" value="Solute-binding_3/MltF_N"/>
</dbReference>
<feature type="transmembrane region" description="Helical" evidence="1">
    <location>
        <begin position="283"/>
        <end position="306"/>
    </location>
</feature>
<evidence type="ECO:0000259" key="2">
    <source>
        <dbReference type="PROSITE" id="PS50887"/>
    </source>
</evidence>
<dbReference type="AlphaFoldDB" id="A0AAX2JF12"/>
<dbReference type="Pfam" id="PF00990">
    <property type="entry name" value="GGDEF"/>
    <property type="match status" value="1"/>
</dbReference>
<dbReference type="FunFam" id="3.30.70.270:FF:000001">
    <property type="entry name" value="Diguanylate cyclase domain protein"/>
    <property type="match status" value="1"/>
</dbReference>
<keyword evidence="3" id="KW-0808">Transferase</keyword>
<dbReference type="SUPFAM" id="SSF53850">
    <property type="entry name" value="Periplasmic binding protein-like II"/>
    <property type="match status" value="1"/>
</dbReference>
<feature type="transmembrane region" description="Helical" evidence="1">
    <location>
        <begin position="12"/>
        <end position="34"/>
    </location>
</feature>
<dbReference type="GeneID" id="78454466"/>